<keyword evidence="9" id="KW-1185">Reference proteome</keyword>
<evidence type="ECO:0000256" key="5">
    <source>
        <dbReference type="ARBA" id="ARBA00022989"/>
    </source>
</evidence>
<sequence length="458" mass="47739">MSDASTTTPEARPEQAPASGFRRIGILRLSWPLLVVTLVTLLAVIADTVILSVGSPELNAAVSTANQLLGIPYDLSVLFSIGALVVIAQLLGAGRLASARRATIIALRANTALGLAIVVALAVLGPWLVSVVNTPDELVGESLVYLYAVLGGVLFNAYLVVATAILRAYGRTVVILVLGLALNLSYLVMQYVFILVLDMGAAGAALSTTLARGGTAVIVAWVVYRRTGAHLFSKLPPREAETGAVRMAKLSVPTVVENAAYNVGILVLVSFVNLLGTDAINARSYALTLTALVTGIVLALAQANETIVGWDTGGRTPAHARRLTLRVAAWAAGASVVLALVLWYFADAVLSIFGANADVVAGAREVLLLSVVLLPLAAVTAVVYGALRSTGDVVVPMVYSIASSVVVLVPLAWIFVGVLGWGLSGAWWALIAAEAVKATLLLARWLRGRWAARAPITS</sequence>
<feature type="transmembrane region" description="Helical" evidence="7">
    <location>
        <begin position="366"/>
        <end position="387"/>
    </location>
</feature>
<evidence type="ECO:0000313" key="8">
    <source>
        <dbReference type="EMBL" id="AYF96928.1"/>
    </source>
</evidence>
<feature type="transmembrane region" description="Helical" evidence="7">
    <location>
        <begin position="173"/>
        <end position="196"/>
    </location>
</feature>
<keyword evidence="4 7" id="KW-0812">Transmembrane</keyword>
<comment type="subcellular location">
    <subcellularLocation>
        <location evidence="1">Cell membrane</location>
        <topology evidence="1">Multi-pass membrane protein</topology>
    </subcellularLocation>
</comment>
<keyword evidence="5 7" id="KW-1133">Transmembrane helix</keyword>
<dbReference type="PIRSF" id="PIRSF006603">
    <property type="entry name" value="DinF"/>
    <property type="match status" value="1"/>
</dbReference>
<evidence type="ECO:0000256" key="7">
    <source>
        <dbReference type="SAM" id="Phobius"/>
    </source>
</evidence>
<feature type="transmembrane region" description="Helical" evidence="7">
    <location>
        <begin position="282"/>
        <end position="303"/>
    </location>
</feature>
<dbReference type="PANTHER" id="PTHR42925">
    <property type="entry name" value="MULTIDRUG AND TOXIN EFFLUX PROTEIN MATE FAMILY"/>
    <property type="match status" value="1"/>
</dbReference>
<feature type="transmembrane region" description="Helical" evidence="7">
    <location>
        <begin position="71"/>
        <end position="91"/>
    </location>
</feature>
<dbReference type="RefSeq" id="WP_120761279.1">
    <property type="nucleotide sequence ID" value="NZ_CP032630.1"/>
</dbReference>
<keyword evidence="2" id="KW-0813">Transport</keyword>
<evidence type="ECO:0000256" key="6">
    <source>
        <dbReference type="ARBA" id="ARBA00023136"/>
    </source>
</evidence>
<dbReference type="InterPro" id="IPR002528">
    <property type="entry name" value="MATE_fam"/>
</dbReference>
<dbReference type="EMBL" id="CP032630">
    <property type="protein sequence ID" value="AYF96928.1"/>
    <property type="molecule type" value="Genomic_DNA"/>
</dbReference>
<dbReference type="InterPro" id="IPR048279">
    <property type="entry name" value="MdtK-like"/>
</dbReference>
<feature type="transmembrane region" description="Helical" evidence="7">
    <location>
        <begin position="112"/>
        <end position="132"/>
    </location>
</feature>
<dbReference type="GO" id="GO:0005886">
    <property type="term" value="C:plasma membrane"/>
    <property type="evidence" value="ECO:0007669"/>
    <property type="project" value="UniProtKB-SubCell"/>
</dbReference>
<evidence type="ECO:0008006" key="10">
    <source>
        <dbReference type="Google" id="ProtNLM"/>
    </source>
</evidence>
<dbReference type="Proteomes" id="UP000278886">
    <property type="component" value="Chromosome"/>
</dbReference>
<feature type="transmembrane region" description="Helical" evidence="7">
    <location>
        <begin position="31"/>
        <end position="51"/>
    </location>
</feature>
<evidence type="ECO:0000313" key="9">
    <source>
        <dbReference type="Proteomes" id="UP000278886"/>
    </source>
</evidence>
<protein>
    <recommendedName>
        <fullName evidence="10">MATE family efflux transporter</fullName>
    </recommendedName>
</protein>
<dbReference type="AlphaFoldDB" id="A0A387B5A9"/>
<dbReference type="Pfam" id="PF01554">
    <property type="entry name" value="MatE"/>
    <property type="match status" value="2"/>
</dbReference>
<feature type="transmembrane region" description="Helical" evidence="7">
    <location>
        <begin position="399"/>
        <end position="421"/>
    </location>
</feature>
<feature type="transmembrane region" description="Helical" evidence="7">
    <location>
        <begin position="427"/>
        <end position="446"/>
    </location>
</feature>
<evidence type="ECO:0000256" key="2">
    <source>
        <dbReference type="ARBA" id="ARBA00022448"/>
    </source>
</evidence>
<evidence type="ECO:0000256" key="1">
    <source>
        <dbReference type="ARBA" id="ARBA00004651"/>
    </source>
</evidence>
<feature type="transmembrane region" description="Helical" evidence="7">
    <location>
        <begin position="144"/>
        <end position="166"/>
    </location>
</feature>
<dbReference type="InterPro" id="IPR047135">
    <property type="entry name" value="YsiQ"/>
</dbReference>
<proteinExistence type="predicted"/>
<feature type="transmembrane region" description="Helical" evidence="7">
    <location>
        <begin position="323"/>
        <end position="346"/>
    </location>
</feature>
<dbReference type="GO" id="GO:0015297">
    <property type="term" value="F:antiporter activity"/>
    <property type="evidence" value="ECO:0007669"/>
    <property type="project" value="InterPro"/>
</dbReference>
<accession>A0A387B5A9</accession>
<evidence type="ECO:0000256" key="4">
    <source>
        <dbReference type="ARBA" id="ARBA00022692"/>
    </source>
</evidence>
<feature type="transmembrane region" description="Helical" evidence="7">
    <location>
        <begin position="202"/>
        <end position="224"/>
    </location>
</feature>
<dbReference type="GO" id="GO:0042910">
    <property type="term" value="F:xenobiotic transmembrane transporter activity"/>
    <property type="evidence" value="ECO:0007669"/>
    <property type="project" value="InterPro"/>
</dbReference>
<gene>
    <name evidence="8" type="ORF">D7I47_00765</name>
</gene>
<name>A0A387B5A9_9MICO</name>
<keyword evidence="3" id="KW-1003">Cell membrane</keyword>
<dbReference type="PANTHER" id="PTHR42925:SF1">
    <property type="entry name" value="VIRULENCE FACTOR MVIN"/>
    <property type="match status" value="1"/>
</dbReference>
<evidence type="ECO:0000256" key="3">
    <source>
        <dbReference type="ARBA" id="ARBA00022475"/>
    </source>
</evidence>
<dbReference type="KEGG" id="lyd:D7I47_00765"/>
<keyword evidence="6 7" id="KW-0472">Membrane</keyword>
<organism evidence="8 9">
    <name type="scientific">Protaetiibacter intestinalis</name>
    <dbReference type="NCBI Taxonomy" id="2419774"/>
    <lineage>
        <taxon>Bacteria</taxon>
        <taxon>Bacillati</taxon>
        <taxon>Actinomycetota</taxon>
        <taxon>Actinomycetes</taxon>
        <taxon>Micrococcales</taxon>
        <taxon>Microbacteriaceae</taxon>
        <taxon>Protaetiibacter</taxon>
    </lineage>
</organism>
<dbReference type="OrthoDB" id="5115565at2"/>
<feature type="transmembrane region" description="Helical" evidence="7">
    <location>
        <begin position="259"/>
        <end position="276"/>
    </location>
</feature>
<reference evidence="9" key="1">
    <citation type="submission" date="2018-09" db="EMBL/GenBank/DDBJ databases">
        <title>Genome sequencing of strain 2DFWR-13.</title>
        <authorList>
            <person name="Heo J."/>
            <person name="Kim S.-J."/>
            <person name="Kwon S.-W."/>
        </authorList>
    </citation>
    <scope>NUCLEOTIDE SEQUENCE [LARGE SCALE GENOMIC DNA]</scope>
    <source>
        <strain evidence="9">2DFWR-13</strain>
    </source>
</reference>